<dbReference type="GO" id="GO:0030983">
    <property type="term" value="F:mismatched DNA binding"/>
    <property type="evidence" value="ECO:0007669"/>
    <property type="project" value="InterPro"/>
</dbReference>
<dbReference type="InterPro" id="IPR036890">
    <property type="entry name" value="HATPase_C_sf"/>
</dbReference>
<feature type="region of interest" description="Disordered" evidence="5">
    <location>
        <begin position="361"/>
        <end position="415"/>
    </location>
</feature>
<evidence type="ECO:0000256" key="1">
    <source>
        <dbReference type="ARBA" id="ARBA00006082"/>
    </source>
</evidence>
<dbReference type="GO" id="GO:0140664">
    <property type="term" value="F:ATP-dependent DNA damage sensor activity"/>
    <property type="evidence" value="ECO:0007669"/>
    <property type="project" value="InterPro"/>
</dbReference>
<dbReference type="CDD" id="cd16926">
    <property type="entry name" value="HATPase_MutL-MLH-PMS-like"/>
    <property type="match status" value="1"/>
</dbReference>
<dbReference type="InterPro" id="IPR020568">
    <property type="entry name" value="Ribosomal_Su5_D2-typ_SF"/>
</dbReference>
<dbReference type="InterPro" id="IPR014721">
    <property type="entry name" value="Ribsml_uS5_D2-typ_fold_subgr"/>
</dbReference>
<dbReference type="NCBIfam" id="TIGR00585">
    <property type="entry name" value="mutl"/>
    <property type="match status" value="1"/>
</dbReference>
<dbReference type="InterPro" id="IPR014790">
    <property type="entry name" value="MutL_C"/>
</dbReference>
<dbReference type="SUPFAM" id="SSF55874">
    <property type="entry name" value="ATPase domain of HSP90 chaperone/DNA topoisomerase II/histidine kinase"/>
    <property type="match status" value="1"/>
</dbReference>
<dbReference type="Gene3D" id="3.30.1540.20">
    <property type="entry name" value="MutL, C-terminal domain, dimerisation subdomain"/>
    <property type="match status" value="1"/>
</dbReference>
<evidence type="ECO:0000256" key="4">
    <source>
        <dbReference type="HAMAP-Rule" id="MF_00149"/>
    </source>
</evidence>
<dbReference type="GO" id="GO:0004519">
    <property type="term" value="F:endonuclease activity"/>
    <property type="evidence" value="ECO:0007669"/>
    <property type="project" value="UniProtKB-KW"/>
</dbReference>
<organism evidence="8 9">
    <name type="scientific">Candidatus Borkfalkia excrementigallinarum</name>
    <dbReference type="NCBI Taxonomy" id="2838506"/>
    <lineage>
        <taxon>Bacteria</taxon>
        <taxon>Bacillati</taxon>
        <taxon>Bacillota</taxon>
        <taxon>Clostridia</taxon>
        <taxon>Christensenellales</taxon>
        <taxon>Christensenellaceae</taxon>
        <taxon>Candidatus Borkfalkia</taxon>
    </lineage>
</organism>
<dbReference type="Gene3D" id="3.30.565.10">
    <property type="entry name" value="Histidine kinase-like ATPase, C-terminal domain"/>
    <property type="match status" value="1"/>
</dbReference>
<evidence type="ECO:0000259" key="7">
    <source>
        <dbReference type="SMART" id="SM01340"/>
    </source>
</evidence>
<dbReference type="InterPro" id="IPR038973">
    <property type="entry name" value="MutL/Mlh/Pms-like"/>
</dbReference>
<dbReference type="SUPFAM" id="SSF118116">
    <property type="entry name" value="DNA mismatch repair protein MutL"/>
    <property type="match status" value="1"/>
</dbReference>
<proteinExistence type="inferred from homology"/>
<dbReference type="HAMAP" id="MF_00149">
    <property type="entry name" value="DNA_mis_repair"/>
    <property type="match status" value="1"/>
</dbReference>
<accession>A0A9D2CR30</accession>
<keyword evidence="3 4" id="KW-0234">DNA repair</keyword>
<dbReference type="Gene3D" id="3.30.1370.100">
    <property type="entry name" value="MutL, C-terminal domain, regulatory subdomain"/>
    <property type="match status" value="1"/>
</dbReference>
<dbReference type="InterPro" id="IPR020667">
    <property type="entry name" value="DNA_mismatch_repair_MutL"/>
</dbReference>
<dbReference type="InterPro" id="IPR013507">
    <property type="entry name" value="DNA_mismatch_S5_2-like"/>
</dbReference>
<comment type="caution">
    <text evidence="8">The sequence shown here is derived from an EMBL/GenBank/DDBJ whole genome shotgun (WGS) entry which is preliminary data.</text>
</comment>
<dbReference type="GO" id="GO:0032300">
    <property type="term" value="C:mismatch repair complex"/>
    <property type="evidence" value="ECO:0007669"/>
    <property type="project" value="InterPro"/>
</dbReference>
<dbReference type="GO" id="GO:0016887">
    <property type="term" value="F:ATP hydrolysis activity"/>
    <property type="evidence" value="ECO:0007669"/>
    <property type="project" value="InterPro"/>
</dbReference>
<dbReference type="SMART" id="SM01340">
    <property type="entry name" value="DNA_mis_repair"/>
    <property type="match status" value="1"/>
</dbReference>
<evidence type="ECO:0000259" key="6">
    <source>
        <dbReference type="SMART" id="SM00853"/>
    </source>
</evidence>
<keyword evidence="8" id="KW-0378">Hydrolase</keyword>
<evidence type="ECO:0000256" key="2">
    <source>
        <dbReference type="ARBA" id="ARBA00022763"/>
    </source>
</evidence>
<dbReference type="CDD" id="cd00782">
    <property type="entry name" value="MutL_Trans"/>
    <property type="match status" value="1"/>
</dbReference>
<dbReference type="InterPro" id="IPR037198">
    <property type="entry name" value="MutL_C_sf"/>
</dbReference>
<dbReference type="Pfam" id="PF01119">
    <property type="entry name" value="DNA_mis_repair"/>
    <property type="match status" value="1"/>
</dbReference>
<evidence type="ECO:0000313" key="9">
    <source>
        <dbReference type="Proteomes" id="UP000886750"/>
    </source>
</evidence>
<dbReference type="EMBL" id="DXCQ01000028">
    <property type="protein sequence ID" value="HIY96689.1"/>
    <property type="molecule type" value="Genomic_DNA"/>
</dbReference>
<gene>
    <name evidence="4 8" type="primary">mutL</name>
    <name evidence="8" type="ORF">H9729_03295</name>
</gene>
<sequence>MPKINILDSSVYNRIAAGEVVDRPYSVVKEFVENSIDAGAKNITVSIERGGKNLICVSDDGGGIEESDLRSAFLPHATSKISSADDLDAIHTLGFRGEALASIASVSKVRLRSKYRAADAAFEITCTGGALGEISPCALGVGTEIVAENLFYNTPVREKFMRTDKGEESEITNFVERFVLGNPHIAFRYFVDGKLVLQSFGGGLDEAVAAVYGASVISQCYRIDAFKHGVHIHGFIGRPDFTKANRTYQSTFVNGRYVSNNTVSSAISNAYASYLMKRQYPFYILFIDVPTEIVDVNVHPNKADVRFENNQVIYGTIYSVISAVLDGNANALEYIVGAKDTPAEPAPLKQEETKGLAETIPPKTEKCSEPAPFDREARPILPSSDPALKKSTPSVAAPMTDKPRQNSSVLGRANDPVSAQNANFRFSRPADESGGIRMVFHDSGSATLTPSEQENGADIFAENKRYLEELDRKAKQQKIIFDRAQYKGTLFNTYLLYEEGDDVYIIDQHAAHERLIFDRLKAEMDERKVVRQPMLVPYVLTVNAEEFAFLSEHLQSIADIGFDIEEFGVGSFKVSAVPLDLQEIDLSSFFNELLKDVGSLRAVKLSELLRDKIAMTACKHAVKGGMDLTESEKEKLFTMLHGDMGLKCPHGRPIAVKLTKYEIEKMFKRIV</sequence>
<keyword evidence="8" id="KW-0540">Nuclease</keyword>
<dbReference type="PANTHER" id="PTHR10073:SF12">
    <property type="entry name" value="DNA MISMATCH REPAIR PROTEIN MLH1"/>
    <property type="match status" value="1"/>
</dbReference>
<dbReference type="InterPro" id="IPR014762">
    <property type="entry name" value="DNA_mismatch_repair_CS"/>
</dbReference>
<dbReference type="AlphaFoldDB" id="A0A9D2CR30"/>
<comment type="similarity">
    <text evidence="1 4">Belongs to the DNA mismatch repair MutL/HexB family.</text>
</comment>
<dbReference type="InterPro" id="IPR042120">
    <property type="entry name" value="MutL_C_dimsub"/>
</dbReference>
<dbReference type="Pfam" id="PF13589">
    <property type="entry name" value="HATPase_c_3"/>
    <property type="match status" value="1"/>
</dbReference>
<evidence type="ECO:0000256" key="3">
    <source>
        <dbReference type="ARBA" id="ARBA00023204"/>
    </source>
</evidence>
<dbReference type="GO" id="GO:0006298">
    <property type="term" value="P:mismatch repair"/>
    <property type="evidence" value="ECO:0007669"/>
    <property type="project" value="UniProtKB-UniRule"/>
</dbReference>
<keyword evidence="8" id="KW-0255">Endonuclease</keyword>
<keyword evidence="2 4" id="KW-0227">DNA damage</keyword>
<evidence type="ECO:0000313" key="8">
    <source>
        <dbReference type="EMBL" id="HIY96689.1"/>
    </source>
</evidence>
<evidence type="ECO:0000256" key="5">
    <source>
        <dbReference type="SAM" id="MobiDB-lite"/>
    </source>
</evidence>
<name>A0A9D2CR30_9FIRM</name>
<dbReference type="GO" id="GO:0005524">
    <property type="term" value="F:ATP binding"/>
    <property type="evidence" value="ECO:0007669"/>
    <property type="project" value="InterPro"/>
</dbReference>
<dbReference type="PANTHER" id="PTHR10073">
    <property type="entry name" value="DNA MISMATCH REPAIR PROTEIN MLH, PMS, MUTL"/>
    <property type="match status" value="1"/>
</dbReference>
<feature type="compositionally biased region" description="Basic and acidic residues" evidence="5">
    <location>
        <begin position="363"/>
        <end position="378"/>
    </location>
</feature>
<dbReference type="SMART" id="SM00853">
    <property type="entry name" value="MutL_C"/>
    <property type="match status" value="1"/>
</dbReference>
<dbReference type="Pfam" id="PF08676">
    <property type="entry name" value="MutL_C"/>
    <property type="match status" value="1"/>
</dbReference>
<protein>
    <recommendedName>
        <fullName evidence="4">DNA mismatch repair protein MutL</fullName>
    </recommendedName>
</protein>
<reference evidence="8" key="1">
    <citation type="journal article" date="2021" name="PeerJ">
        <title>Extensive microbial diversity within the chicken gut microbiome revealed by metagenomics and culture.</title>
        <authorList>
            <person name="Gilroy R."/>
            <person name="Ravi A."/>
            <person name="Getino M."/>
            <person name="Pursley I."/>
            <person name="Horton D.L."/>
            <person name="Alikhan N.F."/>
            <person name="Baker D."/>
            <person name="Gharbi K."/>
            <person name="Hall N."/>
            <person name="Watson M."/>
            <person name="Adriaenssens E.M."/>
            <person name="Foster-Nyarko E."/>
            <person name="Jarju S."/>
            <person name="Secka A."/>
            <person name="Antonio M."/>
            <person name="Oren A."/>
            <person name="Chaudhuri R.R."/>
            <person name="La Ragione R."/>
            <person name="Hildebrand F."/>
            <person name="Pallen M.J."/>
        </authorList>
    </citation>
    <scope>NUCLEOTIDE SEQUENCE</scope>
    <source>
        <strain evidence="8">1345</strain>
    </source>
</reference>
<dbReference type="FunFam" id="3.30.565.10:FF:000003">
    <property type="entry name" value="DNA mismatch repair endonuclease MutL"/>
    <property type="match status" value="1"/>
</dbReference>
<reference evidence="8" key="2">
    <citation type="submission" date="2021-04" db="EMBL/GenBank/DDBJ databases">
        <authorList>
            <person name="Gilroy R."/>
        </authorList>
    </citation>
    <scope>NUCLEOTIDE SEQUENCE</scope>
    <source>
        <strain evidence="8">1345</strain>
    </source>
</reference>
<dbReference type="Proteomes" id="UP000886750">
    <property type="component" value="Unassembled WGS sequence"/>
</dbReference>
<dbReference type="Gene3D" id="3.30.230.10">
    <property type="match status" value="1"/>
</dbReference>
<dbReference type="PROSITE" id="PS00058">
    <property type="entry name" value="DNA_MISMATCH_REPAIR_1"/>
    <property type="match status" value="1"/>
</dbReference>
<comment type="function">
    <text evidence="4">This protein is involved in the repair of mismatches in DNA. It is required for dam-dependent methyl-directed DNA mismatch repair. May act as a 'molecular matchmaker', a protein that promotes the formation of a stable complex between two or more DNA-binding proteins in an ATP-dependent manner without itself being part of a final effector complex.</text>
</comment>
<dbReference type="InterPro" id="IPR042121">
    <property type="entry name" value="MutL_C_regsub"/>
</dbReference>
<feature type="domain" description="DNA mismatch repair protein S5" evidence="7">
    <location>
        <begin position="208"/>
        <end position="326"/>
    </location>
</feature>
<dbReference type="SUPFAM" id="SSF54211">
    <property type="entry name" value="Ribosomal protein S5 domain 2-like"/>
    <property type="match status" value="1"/>
</dbReference>
<feature type="domain" description="MutL C-terminal dimerisation" evidence="6">
    <location>
        <begin position="486"/>
        <end position="628"/>
    </location>
</feature>
<dbReference type="InterPro" id="IPR002099">
    <property type="entry name" value="MutL/Mlh/PMS"/>
</dbReference>